<comment type="pathway">
    <text evidence="1">Secondary metabolite biosynthesis; hopanoid biosynthesis.</text>
</comment>
<dbReference type="InterPro" id="IPR008930">
    <property type="entry name" value="Terpenoid_cyclase/PrenylTrfase"/>
</dbReference>
<evidence type="ECO:0000259" key="6">
    <source>
        <dbReference type="Pfam" id="PF13249"/>
    </source>
</evidence>
<keyword evidence="3" id="KW-0677">Repeat</keyword>
<dbReference type="SFLD" id="SFLDG01016">
    <property type="entry name" value="Prenyltransferase_Like_2"/>
    <property type="match status" value="1"/>
</dbReference>
<dbReference type="GO" id="GO:0016866">
    <property type="term" value="F:intramolecular transferase activity"/>
    <property type="evidence" value="ECO:0007669"/>
    <property type="project" value="InterPro"/>
</dbReference>
<dbReference type="GO" id="GO:0005811">
    <property type="term" value="C:lipid droplet"/>
    <property type="evidence" value="ECO:0007669"/>
    <property type="project" value="InterPro"/>
</dbReference>
<comment type="similarity">
    <text evidence="2">Belongs to the terpene cyclase/mutase family.</text>
</comment>
<dbReference type="AlphaFoldDB" id="A0A0M2STJ9"/>
<dbReference type="Pfam" id="PF13243">
    <property type="entry name" value="SQHop_cyclase_C"/>
    <property type="match status" value="1"/>
</dbReference>
<dbReference type="UniPathway" id="UPA00337"/>
<dbReference type="NCBIfam" id="TIGR01787">
    <property type="entry name" value="squalene_cyclas"/>
    <property type="match status" value="1"/>
</dbReference>
<evidence type="ECO:0000313" key="7">
    <source>
        <dbReference type="EMBL" id="KKK37899.1"/>
    </source>
</evidence>
<dbReference type="GO" id="GO:0016104">
    <property type="term" value="P:triterpenoid biosynthetic process"/>
    <property type="evidence" value="ECO:0007669"/>
    <property type="project" value="InterPro"/>
</dbReference>
<evidence type="ECO:0000256" key="2">
    <source>
        <dbReference type="ARBA" id="ARBA00009755"/>
    </source>
</evidence>
<dbReference type="PROSITE" id="PS01074">
    <property type="entry name" value="TERPENE_SYNTHASES"/>
    <property type="match status" value="1"/>
</dbReference>
<dbReference type="SUPFAM" id="SSF48239">
    <property type="entry name" value="Terpenoid cyclases/Protein prenyltransferases"/>
    <property type="match status" value="2"/>
</dbReference>
<name>A0A0M2STJ9_9BACI</name>
<dbReference type="PATRIC" id="fig|1408103.3.peg.2706"/>
<dbReference type="PANTHER" id="PTHR11764">
    <property type="entry name" value="TERPENE CYCLASE/MUTASE FAMILY MEMBER"/>
    <property type="match status" value="1"/>
</dbReference>
<comment type="caution">
    <text evidence="7">The sequence shown here is derived from an EMBL/GenBank/DDBJ whole genome shotgun (WGS) entry which is preliminary data.</text>
</comment>
<keyword evidence="4" id="KW-0413">Isomerase</keyword>
<dbReference type="InterPro" id="IPR032697">
    <property type="entry name" value="SQ_cyclase_N"/>
</dbReference>
<dbReference type="InterPro" id="IPR006400">
    <property type="entry name" value="Hopene-cyclase"/>
</dbReference>
<evidence type="ECO:0000259" key="5">
    <source>
        <dbReference type="Pfam" id="PF13243"/>
    </source>
</evidence>
<dbReference type="PANTHER" id="PTHR11764:SF20">
    <property type="entry name" value="LANOSTEROL SYNTHASE"/>
    <property type="match status" value="1"/>
</dbReference>
<dbReference type="RefSeq" id="WP_046524021.1">
    <property type="nucleotide sequence ID" value="NZ_LAYY01000011.1"/>
</dbReference>
<reference evidence="7 8" key="1">
    <citation type="submission" date="2015-04" db="EMBL/GenBank/DDBJ databases">
        <title>Taxonomic description and genome sequence of Bacillus campisalis sp. nov., a novel member of the genus Bacillus isolated from solar saltern.</title>
        <authorList>
            <person name="Mathan Kumar R."/>
            <person name="Kaur G."/>
            <person name="Kumar A."/>
            <person name="Singh N.K."/>
            <person name="Kaur N."/>
            <person name="Kumar N."/>
            <person name="Mayilraj S."/>
        </authorList>
    </citation>
    <scope>NUCLEOTIDE SEQUENCE [LARGE SCALE GENOMIC DNA]</scope>
    <source>
        <strain evidence="7 8">SA2-6</strain>
    </source>
</reference>
<gene>
    <name evidence="7" type="ORF">WQ57_12045</name>
</gene>
<evidence type="ECO:0000256" key="1">
    <source>
        <dbReference type="ARBA" id="ARBA00004999"/>
    </source>
</evidence>
<evidence type="ECO:0000313" key="8">
    <source>
        <dbReference type="Proteomes" id="UP000034166"/>
    </source>
</evidence>
<sequence length="624" mass="71042">MKKDIETGIQGLIDKLRNDQSPNGTWNYPFETGVSTDCFMIILLRTLQINDEKFIKVLAERIMSKQEENGAWKLYRDEGDSNLSATVEAYYALLYSGYYDKKDRRLKAAKRYIVNKGGPGQAHMFTKILLALTGQYKWPNFFPIPVEVILLPASFPINFYQFSVYGRAHLAPIMVLADRKFQLKTTRSPDLNELGAYREEEFFNQDDYRLLHSALKKAIKKLIGLPALLHQLAIEKTKEYMLSHIEKDGTFFTYFSSTFLMIFALLAMGYSKTHPVITNAVAGLKAMKTNIDGLQHVQFTTATIWNTSLISYALQETGVKETDPMIAKANTYLLNRQHIKYGDWVIHNPNAMPGGWGFGDHNTFVPDVDDTTASLRSIARKVHSDHAFRASWDRGVLWLLSMQNKDGGWAAFEKNTDSQLISLLPVEKGEYLLTDPSTPDLTGRTLEFLGNYTNLSHSHPAIHKAVRWLELHQKKDGSWYGRWGICYIYGTWAALTGLSAVGVQPTHHSVQKAVNWLERIQNEDGGWGESCKSDEARKYVPLNASTLTHTAWAVDALLSLSAKPTKTINRGIDFLTNHLERDDWTTNYPKGQGMAGNFYMHYHSYRYLYPLLALAHYKNKFLNT</sequence>
<proteinExistence type="inferred from homology"/>
<evidence type="ECO:0000256" key="3">
    <source>
        <dbReference type="ARBA" id="ARBA00022737"/>
    </source>
</evidence>
<dbReference type="InterPro" id="IPR032696">
    <property type="entry name" value="SQ_cyclase_C"/>
</dbReference>
<dbReference type="InterPro" id="IPR018333">
    <property type="entry name" value="Squalene_cyclase"/>
</dbReference>
<feature type="domain" description="Squalene cyclase C-terminal" evidence="5">
    <location>
        <begin position="303"/>
        <end position="619"/>
    </location>
</feature>
<dbReference type="InterPro" id="IPR002365">
    <property type="entry name" value="Terpene_synthase_CS"/>
</dbReference>
<keyword evidence="8" id="KW-1185">Reference proteome</keyword>
<dbReference type="EMBL" id="LAYY01000011">
    <property type="protein sequence ID" value="KKK37899.1"/>
    <property type="molecule type" value="Genomic_DNA"/>
</dbReference>
<accession>A0A0M2STJ9</accession>
<dbReference type="Proteomes" id="UP000034166">
    <property type="component" value="Unassembled WGS sequence"/>
</dbReference>
<protein>
    <submittedName>
        <fullName evidence="7">Squalene-hopene cyclase</fullName>
    </submittedName>
</protein>
<feature type="domain" description="Squalene cyclase N-terminal" evidence="6">
    <location>
        <begin position="13"/>
        <end position="288"/>
    </location>
</feature>
<organism evidence="7 8">
    <name type="scientific">Mesobacillus campisalis</name>
    <dbReference type="NCBI Taxonomy" id="1408103"/>
    <lineage>
        <taxon>Bacteria</taxon>
        <taxon>Bacillati</taxon>
        <taxon>Bacillota</taxon>
        <taxon>Bacilli</taxon>
        <taxon>Bacillales</taxon>
        <taxon>Bacillaceae</taxon>
        <taxon>Mesobacillus</taxon>
    </lineage>
</organism>
<dbReference type="Gene3D" id="1.50.10.20">
    <property type="match status" value="2"/>
</dbReference>
<dbReference type="NCBIfam" id="TIGR01507">
    <property type="entry name" value="hopene_cyclase"/>
    <property type="match status" value="1"/>
</dbReference>
<evidence type="ECO:0000256" key="4">
    <source>
        <dbReference type="ARBA" id="ARBA00023235"/>
    </source>
</evidence>
<dbReference type="Pfam" id="PF13249">
    <property type="entry name" value="SQHop_cyclase_N"/>
    <property type="match status" value="1"/>
</dbReference>
<dbReference type="OrthoDB" id="9758578at2"/>